<evidence type="ECO:0000256" key="1">
    <source>
        <dbReference type="SAM" id="Phobius"/>
    </source>
</evidence>
<feature type="transmembrane region" description="Helical" evidence="1">
    <location>
        <begin position="171"/>
        <end position="200"/>
    </location>
</feature>
<dbReference type="EnsemblMetazoa" id="GAUT048371-RA">
    <property type="protein sequence ID" value="GAUT048371-PA"/>
    <property type="gene ID" value="GAUT048371"/>
</dbReference>
<keyword evidence="1" id="KW-1133">Transmembrane helix</keyword>
<keyword evidence="1" id="KW-0812">Transmembrane</keyword>
<dbReference type="VEuPathDB" id="VectorBase:GAUT048371"/>
<accession>A0A1A9VUS5</accession>
<keyword evidence="3" id="KW-1185">Reference proteome</keyword>
<evidence type="ECO:0000313" key="2">
    <source>
        <dbReference type="EnsemblMetazoa" id="GAUT048371-PA"/>
    </source>
</evidence>
<proteinExistence type="predicted"/>
<sequence>MLTEFENGRVKPEITHMRQAVESLLSVTFNGYSAEIYEKLSHTVAMDLCTVFVEMRNAKYDSKAFSSTPHDTSSDRIISYKMFPFVLYISCYASGVAFLLRLLPSLSEASVKLLTGFSCSDSLSSKMTEHFWGVTNRACDDVMNVEWRPDTQIIVFKSVKTENCDDKGTQIFVVVSFASSSVIITYLGIYFNLYACYVLVYCTTSIHVL</sequence>
<name>A0A1A9VUS5_GLOAU</name>
<keyword evidence="1" id="KW-0472">Membrane</keyword>
<reference evidence="2" key="1">
    <citation type="submission" date="2020-05" db="UniProtKB">
        <authorList>
            <consortium name="EnsemblMetazoa"/>
        </authorList>
    </citation>
    <scope>IDENTIFICATION</scope>
    <source>
        <strain evidence="2">TTRI</strain>
    </source>
</reference>
<protein>
    <submittedName>
        <fullName evidence="2">Uncharacterized protein</fullName>
    </submittedName>
</protein>
<evidence type="ECO:0000313" key="3">
    <source>
        <dbReference type="Proteomes" id="UP000078200"/>
    </source>
</evidence>
<dbReference type="Proteomes" id="UP000078200">
    <property type="component" value="Unassembled WGS sequence"/>
</dbReference>
<feature type="transmembrane region" description="Helical" evidence="1">
    <location>
        <begin position="85"/>
        <end position="103"/>
    </location>
</feature>
<organism evidence="2 3">
    <name type="scientific">Glossina austeni</name>
    <name type="common">Savannah tsetse fly</name>
    <dbReference type="NCBI Taxonomy" id="7395"/>
    <lineage>
        <taxon>Eukaryota</taxon>
        <taxon>Metazoa</taxon>
        <taxon>Ecdysozoa</taxon>
        <taxon>Arthropoda</taxon>
        <taxon>Hexapoda</taxon>
        <taxon>Insecta</taxon>
        <taxon>Pterygota</taxon>
        <taxon>Neoptera</taxon>
        <taxon>Endopterygota</taxon>
        <taxon>Diptera</taxon>
        <taxon>Brachycera</taxon>
        <taxon>Muscomorpha</taxon>
        <taxon>Hippoboscoidea</taxon>
        <taxon>Glossinidae</taxon>
        <taxon>Glossina</taxon>
    </lineage>
</organism>
<dbReference type="AlphaFoldDB" id="A0A1A9VUS5"/>